<protein>
    <submittedName>
        <fullName evidence="2">DUF3515 family protein</fullName>
    </submittedName>
</protein>
<feature type="compositionally biased region" description="Basic residues" evidence="1">
    <location>
        <begin position="32"/>
        <end position="45"/>
    </location>
</feature>
<evidence type="ECO:0000313" key="2">
    <source>
        <dbReference type="EMBL" id="QDB79841.1"/>
    </source>
</evidence>
<feature type="region of interest" description="Disordered" evidence="1">
    <location>
        <begin position="1"/>
        <end position="45"/>
    </location>
</feature>
<dbReference type="Proteomes" id="UP000313948">
    <property type="component" value="Chromosome"/>
</dbReference>
<organism evidence="2 3">
    <name type="scientific">Georgenia wutianyii</name>
    <dbReference type="NCBI Taxonomy" id="2585135"/>
    <lineage>
        <taxon>Bacteria</taxon>
        <taxon>Bacillati</taxon>
        <taxon>Actinomycetota</taxon>
        <taxon>Actinomycetes</taxon>
        <taxon>Micrococcales</taxon>
        <taxon>Bogoriellaceae</taxon>
        <taxon>Georgenia</taxon>
    </lineage>
</organism>
<gene>
    <name evidence="2" type="ORF">FE251_11005</name>
</gene>
<accession>A0ABX5VQA6</accession>
<feature type="compositionally biased region" description="Polar residues" evidence="1">
    <location>
        <begin position="1"/>
        <end position="13"/>
    </location>
</feature>
<sequence>MSSVSERSATTGAWSGELVTRPRYPAPARPLPRPRRGQRCAGRTSRRVTVRDVRRGAGVTVAVAGVAVLGGCASPVTVPPGPQASDPVCAEVLQLLPGELAGGAQRSISSQATAAWGEDPAVTLRCGVEVPGPSTERCITVENGDSSVDWLALEGDDETVPEHARLESGAWTFVTYGRVPAVEVVVPTERGGDQPTAVLVDLAPAVELTTAERHCVGIGDA</sequence>
<dbReference type="Pfam" id="PF12028">
    <property type="entry name" value="DUF3515"/>
    <property type="match status" value="1"/>
</dbReference>
<dbReference type="InterPro" id="IPR021903">
    <property type="entry name" value="DUF3515"/>
</dbReference>
<dbReference type="EMBL" id="CP040899">
    <property type="protein sequence ID" value="QDB79841.1"/>
    <property type="molecule type" value="Genomic_DNA"/>
</dbReference>
<reference evidence="2 3" key="1">
    <citation type="submission" date="2019-05" db="EMBL/GenBank/DDBJ databases">
        <title>Georgenia *** sp. nov., and Georgenia *** sp. nov., isolated from the intestinal contents of plateau pika (Ochotona curzoniae) in the Qinghai-Tibet plateau of China.</title>
        <authorList>
            <person name="Tian Z."/>
        </authorList>
    </citation>
    <scope>NUCLEOTIDE SEQUENCE [LARGE SCALE GENOMIC DNA]</scope>
    <source>
        <strain evidence="2 3">Z294</strain>
    </source>
</reference>
<evidence type="ECO:0000256" key="1">
    <source>
        <dbReference type="SAM" id="MobiDB-lite"/>
    </source>
</evidence>
<evidence type="ECO:0000313" key="3">
    <source>
        <dbReference type="Proteomes" id="UP000313948"/>
    </source>
</evidence>
<proteinExistence type="predicted"/>
<keyword evidence="3" id="KW-1185">Reference proteome</keyword>
<name>A0ABX5VQA6_9MICO</name>